<evidence type="ECO:0000313" key="2">
    <source>
        <dbReference type="Proteomes" id="UP000188637"/>
    </source>
</evidence>
<name>A0ACC8XH06_9FIRM</name>
<comment type="caution">
    <text evidence="1">The sequence shown here is derived from an EMBL/GenBank/DDBJ whole genome shotgun (WGS) entry which is preliminary data.</text>
</comment>
<organism evidence="1 2">
    <name type="scientific">Candidatus Epulonipiscium fishelsonii</name>
    <dbReference type="NCBI Taxonomy" id="77094"/>
    <lineage>
        <taxon>Bacteria</taxon>
        <taxon>Bacillati</taxon>
        <taxon>Bacillota</taxon>
        <taxon>Clostridia</taxon>
        <taxon>Lachnospirales</taxon>
        <taxon>Lachnospiraceae</taxon>
        <taxon>Candidatus Epulonipiscium</taxon>
    </lineage>
</organism>
<accession>A0ACC8XH06</accession>
<dbReference type="Proteomes" id="UP000188637">
    <property type="component" value="Unassembled WGS sequence"/>
</dbReference>
<gene>
    <name evidence="1" type="ORF">AN640_07040</name>
</gene>
<dbReference type="EMBL" id="LJHD01000173">
    <property type="protein sequence ID" value="ONI42911.1"/>
    <property type="molecule type" value="Genomic_DNA"/>
</dbReference>
<evidence type="ECO:0000313" key="1">
    <source>
        <dbReference type="EMBL" id="ONI42911.1"/>
    </source>
</evidence>
<sequence length="175" mass="20650">MENISQRITNVATTLNDLKNYQDIEGFITDLEYHVGQLSYFYDYLTPKQTGDPSTTFYRPKKMPQIHQIAYFNLTRGFPKELYGGHWCYVFKYFKSKYVIIPTTSVKEDSLPPDPEFQMDIAVDNFKNGMTTRLQLSDMRSIDLQRLYCSKGFYNVLTDRDQILHNVNKMLLEEH</sequence>
<proteinExistence type="predicted"/>
<reference evidence="1" key="1">
    <citation type="submission" date="2016-08" db="EMBL/GenBank/DDBJ databases">
        <authorList>
            <person name="Ngugi D.K."/>
            <person name="Miyake S."/>
            <person name="Stingl U."/>
        </authorList>
    </citation>
    <scope>NUCLEOTIDE SEQUENCE</scope>
    <source>
        <strain evidence="1">SCG-D08WGA-EpuloA1</strain>
    </source>
</reference>
<protein>
    <submittedName>
        <fullName evidence="1">Uncharacterized protein</fullName>
    </submittedName>
</protein>
<keyword evidence="2" id="KW-1185">Reference proteome</keyword>